<dbReference type="Gene3D" id="3.40.50.150">
    <property type="entry name" value="Vaccinia Virus protein VP39"/>
    <property type="match status" value="1"/>
</dbReference>
<keyword evidence="5" id="KW-1185">Reference proteome</keyword>
<dbReference type="GO" id="GO:0106335">
    <property type="term" value="F:tRNA (5-carboxymethyluridine(34)-5-O)-methyltransferase activity"/>
    <property type="evidence" value="ECO:0007669"/>
    <property type="project" value="TreeGrafter"/>
</dbReference>
<reference evidence="4 5" key="1">
    <citation type="submission" date="2018-03" db="EMBL/GenBank/DDBJ databases">
        <authorList>
            <person name="Guldener U."/>
        </authorList>
    </citation>
    <scope>NUCLEOTIDE SEQUENCE [LARGE SCALE GENOMIC DNA]</scope>
    <source>
        <strain evidence="4 5">NBRC100155</strain>
    </source>
</reference>
<keyword evidence="1" id="KW-0489">Methyltransferase</keyword>
<sequence>MSASDVDTGAAAGLPPGGENPAEASTSAVPTTSGRQLFESLDEAKHSLNEQSEASAQMHALNTTLQSLYSASNADGRLSRDQYRQLISQIRHSVSQFAASSPALKSQASASSSSTSQQIDDADAANQLRRYISLLTETSTHTTALAHSIAPIKSADRDRNDAFAQSESVVPFPPSLQAGILRTGSFKQPTASWETALETLGALCETLENTAKSLGLETFAEPSPEAMTEPSDTDSASVLSHTLTLGAKILVIDVEFLVDRTAQGFRPKCKLKLSYATDSADSQLSRDPRLGAVLARDVEFIANKLFGPVAPNALPFDRSLVVKALANWTANLNELLVLDDLEAKATEAAPQGSRTTDLFAALQELCSAAVRVSDAEAASFSTSADLLDRGHGLHKFHDTKPFLQAVFASDPTSNQEYTLSLGVQALDLPIANQPPADVATPSFPVSPTAQDLLTSSAANDPARSLGSIPSPTDSKKRVPLHFVVRLSPPVVVTRPTAAKLASICNLKQTTPHNNAAGAPVVAPAGATWFEDVLAASWSRRPQQSADDRRKPARCTFTLAQTVESVRSTESQGLVIDSLPFLSAPSAPGNVMDESDASHSGSSTLSRFFAAIEVLRDEVKVTELMYSAIASHEDSGDSANARQAVADDLSLDDMLASASDQTSSKIPVTLAFRTPVRGSTDEARRVLSLELAFRVSAEKDATVVFDASISPSSRTSEIGWSLSAEAKLALSDHPSTKSARLDSSSPEAQSIVAKLTDLESLENVVFGLVDWAEKQLGLRLEKPAAPAFFDPLSYEQQNVHAIYETIAPHFSSTRYKPWPLIPAFLSTIPAGSLGADLGCGNGKYLPIRSTLALPMNMTAAPVLAEETHVEKHQNSLLTVGVDRSSNLIGLARDNFGMLDSSDSSKIKAAATEESADDAKRCQEVAVGDAIQSSLRTGVFDYAISIATIHHFSTWERRRASVQELIRIVAPVDPSSLSRNDASQPAMEPRLEGSSGRGRFMIFVWALEQKDEGKRQFEALNPETLKSQPEIHDPNHIKSKDRLVSYSGLQAAGQPSEADAKVTDDQDVLVPWVLTTSNKKAKTPKASKRKKGQPTTPSADAGGIEAGMSEMKLSSSASAAAPTVEEATDSRPVYNRYYHMFRTGELEALVSDAAASMPAVHHRRGSAAGAESVEVVREAGGWERGNWWGVWRVQWRHSASA</sequence>
<evidence type="ECO:0000256" key="1">
    <source>
        <dbReference type="ARBA" id="ARBA00022603"/>
    </source>
</evidence>
<proteinExistence type="predicted"/>
<keyword evidence="2" id="KW-0808">Transferase</keyword>
<dbReference type="Proteomes" id="UP000324022">
    <property type="component" value="Unassembled WGS sequence"/>
</dbReference>
<dbReference type="OrthoDB" id="271595at2759"/>
<dbReference type="GO" id="GO:0002098">
    <property type="term" value="P:tRNA wobble uridine modification"/>
    <property type="evidence" value="ECO:0007669"/>
    <property type="project" value="TreeGrafter"/>
</dbReference>
<dbReference type="GO" id="GO:0005634">
    <property type="term" value="C:nucleus"/>
    <property type="evidence" value="ECO:0007669"/>
    <property type="project" value="TreeGrafter"/>
</dbReference>
<feature type="compositionally biased region" description="Polar residues" evidence="3">
    <location>
        <begin position="23"/>
        <end position="35"/>
    </location>
</feature>
<accession>A0A5C3E0M2</accession>
<dbReference type="EMBL" id="OOIN01000007">
    <property type="protein sequence ID" value="SPO24244.1"/>
    <property type="molecule type" value="Genomic_DNA"/>
</dbReference>
<protein>
    <submittedName>
        <fullName evidence="4">Uncharacterized protein</fullName>
    </submittedName>
</protein>
<dbReference type="PANTHER" id="PTHR13069:SF21">
    <property type="entry name" value="ALKYLATED DNA REPAIR PROTEIN ALKB HOMOLOG 8"/>
    <property type="match status" value="1"/>
</dbReference>
<dbReference type="SUPFAM" id="SSF53335">
    <property type="entry name" value="S-adenosyl-L-methionine-dependent methyltransferases"/>
    <property type="match status" value="1"/>
</dbReference>
<evidence type="ECO:0000313" key="4">
    <source>
        <dbReference type="EMBL" id="SPO24244.1"/>
    </source>
</evidence>
<feature type="region of interest" description="Disordered" evidence="3">
    <location>
        <begin position="1"/>
        <end position="37"/>
    </location>
</feature>
<evidence type="ECO:0000256" key="3">
    <source>
        <dbReference type="SAM" id="MobiDB-lite"/>
    </source>
</evidence>
<dbReference type="GO" id="GO:0030488">
    <property type="term" value="P:tRNA methylation"/>
    <property type="evidence" value="ECO:0007669"/>
    <property type="project" value="TreeGrafter"/>
</dbReference>
<dbReference type="PANTHER" id="PTHR13069">
    <property type="entry name" value="ALKYLATED DNA REPAIR PROTEIN ALKB HOMOLOG 8"/>
    <property type="match status" value="1"/>
</dbReference>
<feature type="compositionally biased region" description="Basic residues" evidence="3">
    <location>
        <begin position="1077"/>
        <end position="1090"/>
    </location>
</feature>
<dbReference type="GO" id="GO:0000049">
    <property type="term" value="F:tRNA binding"/>
    <property type="evidence" value="ECO:0007669"/>
    <property type="project" value="TreeGrafter"/>
</dbReference>
<dbReference type="InterPro" id="IPR051422">
    <property type="entry name" value="AlkB_tRNA_MeTrf/Diox"/>
</dbReference>
<evidence type="ECO:0000313" key="5">
    <source>
        <dbReference type="Proteomes" id="UP000324022"/>
    </source>
</evidence>
<dbReference type="GO" id="GO:0005737">
    <property type="term" value="C:cytoplasm"/>
    <property type="evidence" value="ECO:0007669"/>
    <property type="project" value="TreeGrafter"/>
</dbReference>
<organism evidence="4 5">
    <name type="scientific">Ustilago trichophora</name>
    <dbReference type="NCBI Taxonomy" id="86804"/>
    <lineage>
        <taxon>Eukaryota</taxon>
        <taxon>Fungi</taxon>
        <taxon>Dikarya</taxon>
        <taxon>Basidiomycota</taxon>
        <taxon>Ustilaginomycotina</taxon>
        <taxon>Ustilaginomycetes</taxon>
        <taxon>Ustilaginales</taxon>
        <taxon>Ustilaginaceae</taxon>
        <taxon>Ustilago</taxon>
    </lineage>
</organism>
<dbReference type="InterPro" id="IPR029063">
    <property type="entry name" value="SAM-dependent_MTases_sf"/>
</dbReference>
<feature type="region of interest" description="Disordered" evidence="3">
    <location>
        <begin position="1077"/>
        <end position="1101"/>
    </location>
</feature>
<evidence type="ECO:0000256" key="2">
    <source>
        <dbReference type="ARBA" id="ARBA00022679"/>
    </source>
</evidence>
<gene>
    <name evidence="4" type="ORF">UTRI_03512</name>
</gene>
<name>A0A5C3E0M2_9BASI</name>
<dbReference type="AlphaFoldDB" id="A0A5C3E0M2"/>